<accession>A0A9F7QXY8</accession>
<dbReference type="KEGG" id="ipu:128628850"/>
<dbReference type="AlphaFoldDB" id="A0A9F7QXY8"/>
<reference evidence="2" key="1">
    <citation type="journal article" date="2016" name="Nat. Commun.">
        <title>The channel catfish genome sequence provides insights into the evolution of scale formation in teleosts.</title>
        <authorList>
            <person name="Liu Z."/>
            <person name="Liu S."/>
            <person name="Yao J."/>
            <person name="Bao L."/>
            <person name="Zhang J."/>
            <person name="Li Y."/>
            <person name="Jiang C."/>
            <person name="Sun L."/>
            <person name="Wang R."/>
            <person name="Zhang Y."/>
            <person name="Zhou T."/>
            <person name="Zeng Q."/>
            <person name="Fu Q."/>
            <person name="Gao S."/>
            <person name="Li N."/>
            <person name="Koren S."/>
            <person name="Jiang Y."/>
            <person name="Zimin A."/>
            <person name="Xu P."/>
            <person name="Phillippy A.M."/>
            <person name="Geng X."/>
            <person name="Song L."/>
            <person name="Sun F."/>
            <person name="Li C."/>
            <person name="Wang X."/>
            <person name="Chen A."/>
            <person name="Jin Y."/>
            <person name="Yuan Z."/>
            <person name="Yang Y."/>
            <person name="Tan S."/>
            <person name="Peatman E."/>
            <person name="Lu J."/>
            <person name="Qin Z."/>
            <person name="Dunham R."/>
            <person name="Li Z."/>
            <person name="Sonstegard T."/>
            <person name="Feng J."/>
            <person name="Danzmann R.G."/>
            <person name="Schroeder S."/>
            <person name="Scheffler B."/>
            <person name="Duke M.V."/>
            <person name="Ballard L."/>
            <person name="Kucuktas H."/>
            <person name="Kaltenboeck L."/>
            <person name="Liu H."/>
            <person name="Armbruster J."/>
            <person name="Xie Y."/>
            <person name="Kirby M.L."/>
            <person name="Tian Y."/>
            <person name="Flanagan M.E."/>
            <person name="Mu W."/>
            <person name="Waldbieser G.C."/>
        </authorList>
    </citation>
    <scope>NUCLEOTIDE SEQUENCE [LARGE SCALE GENOMIC DNA]</scope>
    <source>
        <strain evidence="2">SDA103</strain>
    </source>
</reference>
<sequence>MRKSNGRVECRRVDIVLEQSHFPRERERERESERERERARESERERE</sequence>
<organism evidence="2 3">
    <name type="scientific">Ictalurus punctatus</name>
    <name type="common">Channel catfish</name>
    <name type="synonym">Silurus punctatus</name>
    <dbReference type="NCBI Taxonomy" id="7998"/>
    <lineage>
        <taxon>Eukaryota</taxon>
        <taxon>Metazoa</taxon>
        <taxon>Chordata</taxon>
        <taxon>Craniata</taxon>
        <taxon>Vertebrata</taxon>
        <taxon>Euteleostomi</taxon>
        <taxon>Actinopterygii</taxon>
        <taxon>Neopterygii</taxon>
        <taxon>Teleostei</taxon>
        <taxon>Ostariophysi</taxon>
        <taxon>Siluriformes</taxon>
        <taxon>Ictaluridae</taxon>
        <taxon>Ictalurus</taxon>
    </lineage>
</organism>
<feature type="region of interest" description="Disordered" evidence="1">
    <location>
        <begin position="21"/>
        <end position="47"/>
    </location>
</feature>
<gene>
    <name evidence="3" type="primary">LOC128628850</name>
</gene>
<reference evidence="3" key="2">
    <citation type="submission" date="2025-08" db="UniProtKB">
        <authorList>
            <consortium name="RefSeq"/>
        </authorList>
    </citation>
    <scope>IDENTIFICATION</scope>
    <source>
        <tissue evidence="3">Blood</tissue>
    </source>
</reference>
<name>A0A9F7QXY8_ICTPU</name>
<protein>
    <submittedName>
        <fullName evidence="3">Chromobox protein homolog 8-like</fullName>
    </submittedName>
</protein>
<evidence type="ECO:0000256" key="1">
    <source>
        <dbReference type="SAM" id="MobiDB-lite"/>
    </source>
</evidence>
<keyword evidence="2" id="KW-1185">Reference proteome</keyword>
<feature type="non-terminal residue" evidence="3">
    <location>
        <position position="47"/>
    </location>
</feature>
<dbReference type="Proteomes" id="UP000221080">
    <property type="component" value="Chromosome 20"/>
</dbReference>
<evidence type="ECO:0000313" key="2">
    <source>
        <dbReference type="Proteomes" id="UP000221080"/>
    </source>
</evidence>
<evidence type="ECO:0000313" key="3">
    <source>
        <dbReference type="RefSeq" id="XP_053529800.1"/>
    </source>
</evidence>
<proteinExistence type="predicted"/>
<dbReference type="GeneID" id="128628850"/>
<dbReference type="RefSeq" id="XP_053529800.1">
    <property type="nucleotide sequence ID" value="XM_053673825.1"/>
</dbReference>